<feature type="domain" description="EB" evidence="1">
    <location>
        <begin position="512"/>
        <end position="565"/>
    </location>
</feature>
<dbReference type="OrthoDB" id="504708at2759"/>
<name>A0A6J0CAK1_NEOLC</name>
<organism evidence="3">
    <name type="scientific">Neodiprion lecontei</name>
    <name type="common">Redheaded pine sawfly</name>
    <dbReference type="NCBI Taxonomy" id="441921"/>
    <lineage>
        <taxon>Eukaryota</taxon>
        <taxon>Metazoa</taxon>
        <taxon>Ecdysozoa</taxon>
        <taxon>Arthropoda</taxon>
        <taxon>Hexapoda</taxon>
        <taxon>Insecta</taxon>
        <taxon>Pterygota</taxon>
        <taxon>Neoptera</taxon>
        <taxon>Endopterygota</taxon>
        <taxon>Hymenoptera</taxon>
        <taxon>Tenthredinoidea</taxon>
        <taxon>Diprionidae</taxon>
        <taxon>Diprioninae</taxon>
        <taxon>Neodiprion</taxon>
    </lineage>
</organism>
<evidence type="ECO:0000313" key="2">
    <source>
        <dbReference type="Proteomes" id="UP000829291"/>
    </source>
</evidence>
<dbReference type="Proteomes" id="UP000829291">
    <property type="component" value="Chromosome 6"/>
</dbReference>
<dbReference type="InterPro" id="IPR006149">
    <property type="entry name" value="EB_dom"/>
</dbReference>
<reference evidence="3" key="1">
    <citation type="submission" date="2025-08" db="UniProtKB">
        <authorList>
            <consortium name="RefSeq"/>
        </authorList>
    </citation>
    <scope>IDENTIFICATION</scope>
    <source>
        <tissue evidence="3">Thorax and Abdomen</tissue>
    </source>
</reference>
<keyword evidence="3" id="KW-0034">Amyloid</keyword>
<protein>
    <submittedName>
        <fullName evidence="3">Prion-like-(Q/N-rich) domain-bearing protein 25 isoform X2</fullName>
    </submittedName>
</protein>
<feature type="domain" description="EB" evidence="1">
    <location>
        <begin position="338"/>
        <end position="381"/>
    </location>
</feature>
<dbReference type="PANTHER" id="PTHR39069">
    <property type="entry name" value="ECDYSONE-INDUCIBLE GENE E1, ISOFORM A"/>
    <property type="match status" value="1"/>
</dbReference>
<gene>
    <name evidence="3" type="primary">LOC107227068</name>
</gene>
<feature type="domain" description="EB" evidence="1">
    <location>
        <begin position="385"/>
        <end position="427"/>
    </location>
</feature>
<proteinExistence type="predicted"/>
<feature type="domain" description="EB" evidence="1">
    <location>
        <begin position="93"/>
        <end position="150"/>
    </location>
</feature>
<evidence type="ECO:0000259" key="1">
    <source>
        <dbReference type="Pfam" id="PF01683"/>
    </source>
</evidence>
<keyword evidence="3" id="KW-0640">Prion</keyword>
<accession>A0A6J0CAK1</accession>
<dbReference type="Pfam" id="PF01683">
    <property type="entry name" value="EB"/>
    <property type="match status" value="4"/>
</dbReference>
<dbReference type="GeneID" id="107227068"/>
<dbReference type="PANTHER" id="PTHR39069:SF8">
    <property type="entry name" value="FI17111P1"/>
    <property type="match status" value="1"/>
</dbReference>
<evidence type="ECO:0000313" key="3">
    <source>
        <dbReference type="RefSeq" id="XP_015523592.2"/>
    </source>
</evidence>
<sequence length="597" mass="63499">MGSVSSASSDSGLESSLLSRVSTWDCSSDTDCTISNSSCVDGYCECAGGYMYNANMTSCILVATAYGDSCTEILQCSTYLLTGGVCEDSVCTCGDGYHYIHGRCYASSGLGEACEADVNCYVNADNEATSCVDGVCVCSDGFYQREYRTCRRGGYSEGDECAVDIDCQFENGVCNSSYVCTYDTTVNTTTTRLDVEGRVTRSLGRDDENATVGTECVSNDNCSTLANSKCGAAGTCICNRAYFASSDLSTCVPEIGEECSDDDDVTITNSLCRNGTWSCGYSTVTSLTQKICRKTTKVYNYSCLWDEQCYIFGPDASCQSKRCLCDEGSHWVEEELFCWVNKGIGESCQADEDCYVEDLDVELSCSNSVCTCPNGTSANSDNTLCKSDNAELGDVCEEDSDCTAANSVCVDLVCTCPDYYYEVDEACAAGINATCSSDSDCSVANSTCTDDLVCACGDDFVSDESTSCLPVATYGESCESDIQCSTTLSNTYCAVVTSTTDAEETNTTSCDCESDYHYSYGACYLKSAIGDSCSTLADCYVETGSEYVVCRSGVCACTWDATASSTTACVISTSDAASFFLSTWLGLILLSVKICLV</sequence>
<dbReference type="AlphaFoldDB" id="A0A6J0CAK1"/>
<dbReference type="RefSeq" id="XP_015523592.2">
    <property type="nucleotide sequence ID" value="XM_015668106.2"/>
</dbReference>
<keyword evidence="2" id="KW-1185">Reference proteome</keyword>